<gene>
    <name evidence="11" type="ORF">H0484_01355</name>
</gene>
<evidence type="ECO:0000256" key="2">
    <source>
        <dbReference type="ARBA" id="ARBA00022448"/>
    </source>
</evidence>
<keyword evidence="5 9" id="KW-0812">Transmembrane</keyword>
<keyword evidence="4 9" id="KW-0997">Cell inner membrane</keyword>
<keyword evidence="2 9" id="KW-0813">Transport</keyword>
<evidence type="ECO:0000256" key="8">
    <source>
        <dbReference type="ARBA" id="ARBA00038436"/>
    </source>
</evidence>
<evidence type="ECO:0000256" key="6">
    <source>
        <dbReference type="ARBA" id="ARBA00022989"/>
    </source>
</evidence>
<dbReference type="RefSeq" id="WP_226952638.1">
    <property type="nucleotide sequence ID" value="NZ_JACDXW010000001.1"/>
</dbReference>
<dbReference type="InterPro" id="IPR055348">
    <property type="entry name" value="DctQ"/>
</dbReference>
<dbReference type="PANTHER" id="PTHR35011">
    <property type="entry name" value="2,3-DIKETO-L-GULONATE TRAP TRANSPORTER SMALL PERMEASE PROTEIN YIAM"/>
    <property type="match status" value="1"/>
</dbReference>
<feature type="transmembrane region" description="Helical" evidence="9">
    <location>
        <begin position="21"/>
        <end position="40"/>
    </location>
</feature>
<dbReference type="InterPro" id="IPR007387">
    <property type="entry name" value="TRAP_DctQ"/>
</dbReference>
<name>A0ABS8C8Q4_9BURK</name>
<dbReference type="Pfam" id="PF04290">
    <property type="entry name" value="DctQ"/>
    <property type="match status" value="1"/>
</dbReference>
<proteinExistence type="inferred from homology"/>
<evidence type="ECO:0000256" key="7">
    <source>
        <dbReference type="ARBA" id="ARBA00023136"/>
    </source>
</evidence>
<evidence type="ECO:0000256" key="9">
    <source>
        <dbReference type="RuleBase" id="RU369079"/>
    </source>
</evidence>
<organism evidence="11 12">
    <name type="scientific">Mesopusillimonas faecipullorum</name>
    <dbReference type="NCBI Taxonomy" id="2755040"/>
    <lineage>
        <taxon>Bacteria</taxon>
        <taxon>Pseudomonadati</taxon>
        <taxon>Pseudomonadota</taxon>
        <taxon>Betaproteobacteria</taxon>
        <taxon>Burkholderiales</taxon>
        <taxon>Alcaligenaceae</taxon>
        <taxon>Mesopusillimonas</taxon>
    </lineage>
</organism>
<evidence type="ECO:0000256" key="4">
    <source>
        <dbReference type="ARBA" id="ARBA00022519"/>
    </source>
</evidence>
<evidence type="ECO:0000313" key="12">
    <source>
        <dbReference type="Proteomes" id="UP000776983"/>
    </source>
</evidence>
<evidence type="ECO:0000256" key="1">
    <source>
        <dbReference type="ARBA" id="ARBA00004429"/>
    </source>
</evidence>
<accession>A0ABS8C8Q4</accession>
<dbReference type="Proteomes" id="UP000776983">
    <property type="component" value="Unassembled WGS sequence"/>
</dbReference>
<reference evidence="11 12" key="1">
    <citation type="submission" date="2020-07" db="EMBL/GenBank/DDBJ databases">
        <title>Pusillimonas sp. nov., isolated from poultry manure in Taiwan.</title>
        <authorList>
            <person name="Lin S.-Y."/>
            <person name="Tang Y.-S."/>
            <person name="Young C.-C."/>
        </authorList>
    </citation>
    <scope>NUCLEOTIDE SEQUENCE [LARGE SCALE GENOMIC DNA]</scope>
    <source>
        <strain evidence="11 12">CC-YST705</strain>
    </source>
</reference>
<keyword evidence="12" id="KW-1185">Reference proteome</keyword>
<comment type="subunit">
    <text evidence="9">The complex comprises the extracytoplasmic solute receptor protein and the two transmembrane proteins.</text>
</comment>
<dbReference type="EMBL" id="JACDXW010000001">
    <property type="protein sequence ID" value="MCB5362401.1"/>
    <property type="molecule type" value="Genomic_DNA"/>
</dbReference>
<keyword evidence="3" id="KW-1003">Cell membrane</keyword>
<evidence type="ECO:0000256" key="3">
    <source>
        <dbReference type="ARBA" id="ARBA00022475"/>
    </source>
</evidence>
<protein>
    <recommendedName>
        <fullName evidence="9">TRAP transporter small permease protein</fullName>
    </recommendedName>
</protein>
<feature type="domain" description="Tripartite ATP-independent periplasmic transporters DctQ component" evidence="10">
    <location>
        <begin position="26"/>
        <end position="153"/>
    </location>
</feature>
<comment type="caution">
    <text evidence="11">The sequence shown here is derived from an EMBL/GenBank/DDBJ whole genome shotgun (WGS) entry which is preliminary data.</text>
</comment>
<evidence type="ECO:0000256" key="5">
    <source>
        <dbReference type="ARBA" id="ARBA00022692"/>
    </source>
</evidence>
<comment type="subcellular location">
    <subcellularLocation>
        <location evidence="1 9">Cell inner membrane</location>
        <topology evidence="1 9">Multi-pass membrane protein</topology>
    </subcellularLocation>
</comment>
<keyword evidence="6 9" id="KW-1133">Transmembrane helix</keyword>
<keyword evidence="7 9" id="KW-0472">Membrane</keyword>
<evidence type="ECO:0000259" key="10">
    <source>
        <dbReference type="Pfam" id="PF04290"/>
    </source>
</evidence>
<evidence type="ECO:0000313" key="11">
    <source>
        <dbReference type="EMBL" id="MCB5362401.1"/>
    </source>
</evidence>
<feature type="transmembrane region" description="Helical" evidence="9">
    <location>
        <begin position="132"/>
        <end position="157"/>
    </location>
</feature>
<feature type="transmembrane region" description="Helical" evidence="9">
    <location>
        <begin position="52"/>
        <end position="69"/>
    </location>
</feature>
<dbReference type="PANTHER" id="PTHR35011:SF10">
    <property type="entry name" value="TRAP TRANSPORTER SMALL PERMEASE PROTEIN"/>
    <property type="match status" value="1"/>
</dbReference>
<comment type="similarity">
    <text evidence="8 9">Belongs to the TRAP transporter small permease family.</text>
</comment>
<comment type="function">
    <text evidence="9">Part of the tripartite ATP-independent periplasmic (TRAP) transport system.</text>
</comment>
<sequence>MKALDSLLRGFDALVKVMAGVSLLVITVVLFINAVARYFADFVVIGGEELSRYLMVWVTFLGSYLLVRVQRHITVDIFSRVISKGALRIVNMLCATVGAITLGYIAWLGWELASFIWETGQMSSSLPIRRAWIYMAIPVGCGLMAIAYVFELLVAIFGGTLPRAGDYGLPDDLATAESIDVNAKPVISNF</sequence>
<feature type="transmembrane region" description="Helical" evidence="9">
    <location>
        <begin position="89"/>
        <end position="110"/>
    </location>
</feature>